<evidence type="ECO:0000313" key="2">
    <source>
        <dbReference type="Proteomes" id="UP000286773"/>
    </source>
</evidence>
<evidence type="ECO:0000313" key="1">
    <source>
        <dbReference type="EMBL" id="RSU09957.1"/>
    </source>
</evidence>
<sequence>MLSPEVKKIFEKYNGTLPTKIAVQHGINRETLRKAALRNDIEKVGRGIYLLHDAIEDDLFSTQAIYSRGIYSHETALMLYNYGTFSPFKHHMTFPQGYNSKVFKESKIKPTFVSKKYYDLGVTQVDTWFGNPVNVYDRERTVLDMLVSPTALAFTLEEMWRDYLDDDEKDLDMLKKYARLLNREYALEGIDVIGIK</sequence>
<organism evidence="1 2">
    <name type="scientific">Vagococcus acidifermentans</name>
    <dbReference type="NCBI Taxonomy" id="564710"/>
    <lineage>
        <taxon>Bacteria</taxon>
        <taxon>Bacillati</taxon>
        <taxon>Bacillota</taxon>
        <taxon>Bacilli</taxon>
        <taxon>Lactobacillales</taxon>
        <taxon>Enterococcaceae</taxon>
        <taxon>Vagococcus</taxon>
    </lineage>
</organism>
<comment type="caution">
    <text evidence="1">The sequence shown here is derived from an EMBL/GenBank/DDBJ whole genome shotgun (WGS) entry which is preliminary data.</text>
</comment>
<accession>A0A430APZ7</accession>
<proteinExistence type="predicted"/>
<dbReference type="RefSeq" id="WP_126814541.1">
    <property type="nucleotide sequence ID" value="NZ_NGKC01000015.1"/>
</dbReference>
<keyword evidence="2" id="KW-1185">Reference proteome</keyword>
<reference evidence="1 2" key="1">
    <citation type="submission" date="2017-05" db="EMBL/GenBank/DDBJ databases">
        <title>Vagococcus spp. assemblies.</title>
        <authorList>
            <person name="Gulvik C.A."/>
        </authorList>
    </citation>
    <scope>NUCLEOTIDE SEQUENCE [LARGE SCALE GENOMIC DNA]</scope>
    <source>
        <strain evidence="1 2">LMG 24798</strain>
    </source>
</reference>
<dbReference type="EMBL" id="NGKC01000015">
    <property type="protein sequence ID" value="RSU09957.1"/>
    <property type="molecule type" value="Genomic_DNA"/>
</dbReference>
<dbReference type="Proteomes" id="UP000286773">
    <property type="component" value="Unassembled WGS sequence"/>
</dbReference>
<dbReference type="OrthoDB" id="9801429at2"/>
<evidence type="ECO:0008006" key="3">
    <source>
        <dbReference type="Google" id="ProtNLM"/>
    </source>
</evidence>
<dbReference type="AlphaFoldDB" id="A0A430APZ7"/>
<name>A0A430APZ7_9ENTE</name>
<gene>
    <name evidence="1" type="ORF">CBF27_11715</name>
</gene>
<protein>
    <recommendedName>
        <fullName evidence="3">Transcriptional regulator</fullName>
    </recommendedName>
</protein>